<organism evidence="2 3">
    <name type="scientific">Hevea brasiliensis</name>
    <name type="common">Para rubber tree</name>
    <name type="synonym">Siphonia brasiliensis</name>
    <dbReference type="NCBI Taxonomy" id="3981"/>
    <lineage>
        <taxon>Eukaryota</taxon>
        <taxon>Viridiplantae</taxon>
        <taxon>Streptophyta</taxon>
        <taxon>Embryophyta</taxon>
        <taxon>Tracheophyta</taxon>
        <taxon>Spermatophyta</taxon>
        <taxon>Magnoliopsida</taxon>
        <taxon>eudicotyledons</taxon>
        <taxon>Gunneridae</taxon>
        <taxon>Pentapetalae</taxon>
        <taxon>rosids</taxon>
        <taxon>fabids</taxon>
        <taxon>Malpighiales</taxon>
        <taxon>Euphorbiaceae</taxon>
        <taxon>Crotonoideae</taxon>
        <taxon>Micrandreae</taxon>
        <taxon>Hevea</taxon>
    </lineage>
</organism>
<evidence type="ECO:0000313" key="3">
    <source>
        <dbReference type="Proteomes" id="UP000467840"/>
    </source>
</evidence>
<keyword evidence="1" id="KW-0812">Transmembrane</keyword>
<feature type="transmembrane region" description="Helical" evidence="1">
    <location>
        <begin position="110"/>
        <end position="134"/>
    </location>
</feature>
<sequence>MSINILKFKKRHWWQSCYVWAGYLLLAISFRPLKLHFENIAVWFEGPLGFGLLLCCRITQAYQLYYIFVKRQLPLIRSYIFLPLILLPWLAGAALIHVKKPLNTRCHMGTHWVIPAVCLHTSYVASLVGFTGAIRHIEFRFDELKDLWLGILVSASSIGAATEVNISHRTRQEILTTVDLAHPDLFNNAINEVLQLMKMVGCLSQCNIAIYFNRQYISKFEYISEVAILSLKNLAKDYWTSMFFIKFKEEANMRSNDHDLEQMAGWNFSPRLSSVHGTDDPFHQEHLVKGIDSDTKSQEL</sequence>
<feature type="transmembrane region" description="Helical" evidence="1">
    <location>
        <begin position="50"/>
        <end position="68"/>
    </location>
</feature>
<comment type="caution">
    <text evidence="2">The sequence shown here is derived from an EMBL/GenBank/DDBJ whole genome shotgun (WGS) entry which is preliminary data.</text>
</comment>
<protein>
    <submittedName>
        <fullName evidence="2">Uncharacterized protein</fullName>
    </submittedName>
</protein>
<name>A0A6A6KUW6_HEVBR</name>
<proteinExistence type="predicted"/>
<accession>A0A6A6KUW6</accession>
<keyword evidence="1" id="KW-0472">Membrane</keyword>
<evidence type="ECO:0000256" key="1">
    <source>
        <dbReference type="SAM" id="Phobius"/>
    </source>
</evidence>
<dbReference type="InterPro" id="IPR036305">
    <property type="entry name" value="RGS_sf"/>
</dbReference>
<feature type="transmembrane region" description="Helical" evidence="1">
    <location>
        <begin position="80"/>
        <end position="98"/>
    </location>
</feature>
<dbReference type="EMBL" id="JAAGAX010000014">
    <property type="protein sequence ID" value="KAF2292820.1"/>
    <property type="molecule type" value="Genomic_DNA"/>
</dbReference>
<keyword evidence="3" id="KW-1185">Reference proteome</keyword>
<dbReference type="Gene3D" id="1.10.167.10">
    <property type="entry name" value="Regulator of G-protein Signalling 4, domain 2"/>
    <property type="match status" value="1"/>
</dbReference>
<keyword evidence="1" id="KW-1133">Transmembrane helix</keyword>
<dbReference type="InterPro" id="IPR044926">
    <property type="entry name" value="RGS_subdomain_2"/>
</dbReference>
<evidence type="ECO:0000313" key="2">
    <source>
        <dbReference type="EMBL" id="KAF2292820.1"/>
    </source>
</evidence>
<dbReference type="Proteomes" id="UP000467840">
    <property type="component" value="Chromosome 13"/>
</dbReference>
<dbReference type="AlphaFoldDB" id="A0A6A6KUW6"/>
<feature type="transmembrane region" description="Helical" evidence="1">
    <location>
        <begin position="12"/>
        <end position="30"/>
    </location>
</feature>
<gene>
    <name evidence="2" type="ORF">GH714_029187</name>
</gene>
<dbReference type="SUPFAM" id="SSF48097">
    <property type="entry name" value="Regulator of G-protein signaling, RGS"/>
    <property type="match status" value="1"/>
</dbReference>
<reference evidence="2 3" key="1">
    <citation type="journal article" date="2020" name="Mol. Plant">
        <title>The Chromosome-Based Rubber Tree Genome Provides New Insights into Spurge Genome Evolution and Rubber Biosynthesis.</title>
        <authorList>
            <person name="Liu J."/>
            <person name="Shi C."/>
            <person name="Shi C.C."/>
            <person name="Li W."/>
            <person name="Zhang Q.J."/>
            <person name="Zhang Y."/>
            <person name="Li K."/>
            <person name="Lu H.F."/>
            <person name="Shi C."/>
            <person name="Zhu S.T."/>
            <person name="Xiao Z.Y."/>
            <person name="Nan H."/>
            <person name="Yue Y."/>
            <person name="Zhu X.G."/>
            <person name="Wu Y."/>
            <person name="Hong X.N."/>
            <person name="Fan G.Y."/>
            <person name="Tong Y."/>
            <person name="Zhang D."/>
            <person name="Mao C.L."/>
            <person name="Liu Y.L."/>
            <person name="Hao S.J."/>
            <person name="Liu W.Q."/>
            <person name="Lv M.Q."/>
            <person name="Zhang H.B."/>
            <person name="Liu Y."/>
            <person name="Hu-Tang G.R."/>
            <person name="Wang J.P."/>
            <person name="Wang J.H."/>
            <person name="Sun Y.H."/>
            <person name="Ni S.B."/>
            <person name="Chen W.B."/>
            <person name="Zhang X.C."/>
            <person name="Jiao Y.N."/>
            <person name="Eichler E.E."/>
            <person name="Li G.H."/>
            <person name="Liu X."/>
            <person name="Gao L.Z."/>
        </authorList>
    </citation>
    <scope>NUCLEOTIDE SEQUENCE [LARGE SCALE GENOMIC DNA]</scope>
    <source>
        <strain evidence="3">cv. GT1</strain>
        <tissue evidence="2">Leaf</tissue>
    </source>
</reference>